<name>A0ABU6UF63_9FABA</name>
<sequence length="50" mass="5531">MSRLIVTFRHVMQIYPQSDPQSADISAVGSDMKAENANIVSDPIHAQPYT</sequence>
<keyword evidence="2" id="KW-1185">Reference proteome</keyword>
<proteinExistence type="predicted"/>
<comment type="caution">
    <text evidence="1">The sequence shown here is derived from an EMBL/GenBank/DDBJ whole genome shotgun (WGS) entry which is preliminary data.</text>
</comment>
<dbReference type="EMBL" id="JASCZI010121123">
    <property type="protein sequence ID" value="MED6159922.1"/>
    <property type="molecule type" value="Genomic_DNA"/>
</dbReference>
<reference evidence="1 2" key="1">
    <citation type="journal article" date="2023" name="Plants (Basel)">
        <title>Bridging the Gap: Combining Genomics and Transcriptomics Approaches to Understand Stylosanthes scabra, an Orphan Legume from the Brazilian Caatinga.</title>
        <authorList>
            <person name="Ferreira-Neto J.R.C."/>
            <person name="da Silva M.D."/>
            <person name="Binneck E."/>
            <person name="de Melo N.F."/>
            <person name="da Silva R.H."/>
            <person name="de Melo A.L.T.M."/>
            <person name="Pandolfi V."/>
            <person name="Bustamante F.O."/>
            <person name="Brasileiro-Vidal A.C."/>
            <person name="Benko-Iseppon A.M."/>
        </authorList>
    </citation>
    <scope>NUCLEOTIDE SEQUENCE [LARGE SCALE GENOMIC DNA]</scope>
    <source>
        <tissue evidence="1">Leaves</tissue>
    </source>
</reference>
<organism evidence="1 2">
    <name type="scientific">Stylosanthes scabra</name>
    <dbReference type="NCBI Taxonomy" id="79078"/>
    <lineage>
        <taxon>Eukaryota</taxon>
        <taxon>Viridiplantae</taxon>
        <taxon>Streptophyta</taxon>
        <taxon>Embryophyta</taxon>
        <taxon>Tracheophyta</taxon>
        <taxon>Spermatophyta</taxon>
        <taxon>Magnoliopsida</taxon>
        <taxon>eudicotyledons</taxon>
        <taxon>Gunneridae</taxon>
        <taxon>Pentapetalae</taxon>
        <taxon>rosids</taxon>
        <taxon>fabids</taxon>
        <taxon>Fabales</taxon>
        <taxon>Fabaceae</taxon>
        <taxon>Papilionoideae</taxon>
        <taxon>50 kb inversion clade</taxon>
        <taxon>dalbergioids sensu lato</taxon>
        <taxon>Dalbergieae</taxon>
        <taxon>Pterocarpus clade</taxon>
        <taxon>Stylosanthes</taxon>
    </lineage>
</organism>
<protein>
    <submittedName>
        <fullName evidence="1">Uncharacterized protein</fullName>
    </submittedName>
</protein>
<evidence type="ECO:0000313" key="2">
    <source>
        <dbReference type="Proteomes" id="UP001341840"/>
    </source>
</evidence>
<dbReference type="Proteomes" id="UP001341840">
    <property type="component" value="Unassembled WGS sequence"/>
</dbReference>
<gene>
    <name evidence="1" type="ORF">PIB30_046753</name>
</gene>
<evidence type="ECO:0000313" key="1">
    <source>
        <dbReference type="EMBL" id="MED6159922.1"/>
    </source>
</evidence>
<accession>A0ABU6UF63</accession>